<organism evidence="1 2">
    <name type="scientific">Solirubrobacter phytolaccae</name>
    <dbReference type="NCBI Taxonomy" id="1404360"/>
    <lineage>
        <taxon>Bacteria</taxon>
        <taxon>Bacillati</taxon>
        <taxon>Actinomycetota</taxon>
        <taxon>Thermoleophilia</taxon>
        <taxon>Solirubrobacterales</taxon>
        <taxon>Solirubrobacteraceae</taxon>
        <taxon>Solirubrobacter</taxon>
    </lineage>
</organism>
<evidence type="ECO:0000313" key="2">
    <source>
        <dbReference type="Proteomes" id="UP001147653"/>
    </source>
</evidence>
<dbReference type="Proteomes" id="UP001147653">
    <property type="component" value="Unassembled WGS sequence"/>
</dbReference>
<proteinExistence type="predicted"/>
<dbReference type="RefSeq" id="WP_270026660.1">
    <property type="nucleotide sequence ID" value="NZ_JAPDDP010000033.1"/>
</dbReference>
<sequence length="209" mass="22296">MLEVTGPDAAAYLDAHLTVPVSDLRPGDRRDGALLAPKGTLLGLVRIERDDRGFRLHGGTPAVVGALDRGRIGWLVELTPFASATTELSDRERVEAGIPAFGRDIDERTLPHEAGLVPEVVRLDGGIYPGKMTVLRQERSGTVHRGLRRLRLEAPVPEGATVHDDEGPLGTVGTAVVSPRGPLALALLRRRATPGSRVRVAEVSGIVEP</sequence>
<dbReference type="InterPro" id="IPR027266">
    <property type="entry name" value="TrmE/GcvT-like"/>
</dbReference>
<accession>A0A9X3SGC0</accession>
<dbReference type="EMBL" id="JAPDDP010000033">
    <property type="protein sequence ID" value="MDA0182297.1"/>
    <property type="molecule type" value="Genomic_DNA"/>
</dbReference>
<dbReference type="AlphaFoldDB" id="A0A9X3SGC0"/>
<evidence type="ECO:0000313" key="1">
    <source>
        <dbReference type="EMBL" id="MDA0182297.1"/>
    </source>
</evidence>
<gene>
    <name evidence="1" type="ORF">OJ997_18465</name>
</gene>
<dbReference type="SUPFAM" id="SSF103025">
    <property type="entry name" value="Folate-binding domain"/>
    <property type="match status" value="1"/>
</dbReference>
<name>A0A9X3SGC0_9ACTN</name>
<keyword evidence="2" id="KW-1185">Reference proteome</keyword>
<protein>
    <submittedName>
        <fullName evidence="1">Uncharacterized protein</fullName>
    </submittedName>
</protein>
<comment type="caution">
    <text evidence="1">The sequence shown here is derived from an EMBL/GenBank/DDBJ whole genome shotgun (WGS) entry which is preliminary data.</text>
</comment>
<reference evidence="1" key="1">
    <citation type="submission" date="2022-10" db="EMBL/GenBank/DDBJ databases">
        <title>The WGS of Solirubrobacter phytolaccae KCTC 29190.</title>
        <authorList>
            <person name="Jiang Z."/>
        </authorList>
    </citation>
    <scope>NUCLEOTIDE SEQUENCE</scope>
    <source>
        <strain evidence="1">KCTC 29190</strain>
    </source>
</reference>
<dbReference type="Gene3D" id="3.30.1360.120">
    <property type="entry name" value="Probable tRNA modification gtpase trme, domain 1"/>
    <property type="match status" value="1"/>
</dbReference>